<proteinExistence type="predicted"/>
<name>A0A1J8Q1W3_9AGAM</name>
<dbReference type="OrthoDB" id="2562493at2759"/>
<evidence type="ECO:0000256" key="1">
    <source>
        <dbReference type="SAM" id="MobiDB-lite"/>
    </source>
</evidence>
<evidence type="ECO:0000256" key="2">
    <source>
        <dbReference type="SAM" id="Phobius"/>
    </source>
</evidence>
<dbReference type="Proteomes" id="UP000183567">
    <property type="component" value="Unassembled WGS sequence"/>
</dbReference>
<sequence length="482" mass="54286">MSSVVMSIMQGPLCGTLATMLLYGVICMQTFHYWQAYENDRKFLKCLVGFIWILETAHTALSIYFIEYYLIMNFGDLTTLEYAVWSMAATYFIGFIIAYAVNLCFVWRIRQLSQKRWIAVCFVIFATVRCGFGLTNCSMNFRYPMWKNFRAHVFPTMVVGWVLSALVDSSIALTLCLYLRKRRTGMKSTDSILSRLLLYSINTGAVTSLFAILFLGLPTTLAFIGFVQVQSKLYAVSFLASLNNRKSAREKAKQSTPGSGGVALSLLPSSSMFKTSHPKPSHLSERALCWAFTGMIRSGGALAKANVEFALTGHCITLMSPPKGTTKKKAANDGSTTHTPTLAEQLSYLQSPRPFKNPNYTKNVNRRTKNLKTVLGQERERERVERERRRQERDSQAMDVDDAQKELVEVTEDIPTYLSIEAPPSVLPQRHYCDITGLEAPYTDPRTGLRYHDKSVYEVIKNLSPSAAKDYLAARGVNPIVR</sequence>
<dbReference type="InterPro" id="IPR013272">
    <property type="entry name" value="Vps72/YL1_C"/>
</dbReference>
<dbReference type="InterPro" id="IPR045339">
    <property type="entry name" value="DUF6534"/>
</dbReference>
<feature type="transmembrane region" description="Helical" evidence="2">
    <location>
        <begin position="154"/>
        <end position="180"/>
    </location>
</feature>
<keyword evidence="2" id="KW-0472">Membrane</keyword>
<keyword evidence="2" id="KW-0812">Transmembrane</keyword>
<dbReference type="STRING" id="180088.A0A1J8Q1W3"/>
<feature type="transmembrane region" description="Helical" evidence="2">
    <location>
        <begin position="47"/>
        <end position="71"/>
    </location>
</feature>
<dbReference type="PANTHER" id="PTHR40465">
    <property type="entry name" value="CHROMOSOME 1, WHOLE GENOME SHOTGUN SEQUENCE"/>
    <property type="match status" value="1"/>
</dbReference>
<dbReference type="Pfam" id="PF20152">
    <property type="entry name" value="DUF6534"/>
    <property type="match status" value="1"/>
</dbReference>
<dbReference type="EMBL" id="LVVM01003376">
    <property type="protein sequence ID" value="OJA15053.1"/>
    <property type="molecule type" value="Genomic_DNA"/>
</dbReference>
<dbReference type="AlphaFoldDB" id="A0A1J8Q1W3"/>
<organism evidence="4 5">
    <name type="scientific">Rhizopogon vesiculosus</name>
    <dbReference type="NCBI Taxonomy" id="180088"/>
    <lineage>
        <taxon>Eukaryota</taxon>
        <taxon>Fungi</taxon>
        <taxon>Dikarya</taxon>
        <taxon>Basidiomycota</taxon>
        <taxon>Agaricomycotina</taxon>
        <taxon>Agaricomycetes</taxon>
        <taxon>Agaricomycetidae</taxon>
        <taxon>Boletales</taxon>
        <taxon>Suillineae</taxon>
        <taxon>Rhizopogonaceae</taxon>
        <taxon>Rhizopogon</taxon>
    </lineage>
</organism>
<dbReference type="Pfam" id="PF08265">
    <property type="entry name" value="YL1_C"/>
    <property type="match status" value="1"/>
</dbReference>
<keyword evidence="5" id="KW-1185">Reference proteome</keyword>
<gene>
    <name evidence="4" type="ORF">AZE42_05846</name>
</gene>
<evidence type="ECO:0000259" key="3">
    <source>
        <dbReference type="SMART" id="SM00993"/>
    </source>
</evidence>
<feature type="transmembrane region" description="Helical" evidence="2">
    <location>
        <begin position="117"/>
        <end position="134"/>
    </location>
</feature>
<feature type="transmembrane region" description="Helical" evidence="2">
    <location>
        <begin position="83"/>
        <end position="105"/>
    </location>
</feature>
<reference evidence="4 5" key="1">
    <citation type="submission" date="2016-03" db="EMBL/GenBank/DDBJ databases">
        <title>Comparative genomics of the ectomycorrhizal sister species Rhizopogon vinicolor and Rhizopogon vesiculosus (Basidiomycota: Boletales) reveals a divergence of the mating type B locus.</title>
        <authorList>
            <person name="Mujic A.B."/>
            <person name="Kuo A."/>
            <person name="Tritt A."/>
            <person name="Lipzen A."/>
            <person name="Chen C."/>
            <person name="Johnson J."/>
            <person name="Sharma A."/>
            <person name="Barry K."/>
            <person name="Grigoriev I.V."/>
            <person name="Spatafora J.W."/>
        </authorList>
    </citation>
    <scope>NUCLEOTIDE SEQUENCE [LARGE SCALE GENOMIC DNA]</scope>
    <source>
        <strain evidence="4 5">AM-OR11-056</strain>
    </source>
</reference>
<feature type="region of interest" description="Disordered" evidence="1">
    <location>
        <begin position="375"/>
        <end position="400"/>
    </location>
</feature>
<dbReference type="PANTHER" id="PTHR40465:SF1">
    <property type="entry name" value="DUF6534 DOMAIN-CONTAINING PROTEIN"/>
    <property type="match status" value="1"/>
</dbReference>
<feature type="domain" description="Vps72/YL1 C-terminal" evidence="3">
    <location>
        <begin position="431"/>
        <end position="460"/>
    </location>
</feature>
<keyword evidence="2" id="KW-1133">Transmembrane helix</keyword>
<comment type="caution">
    <text evidence="4">The sequence shown here is derived from an EMBL/GenBank/DDBJ whole genome shotgun (WGS) entry which is preliminary data.</text>
</comment>
<dbReference type="SMART" id="SM00993">
    <property type="entry name" value="YL1_C"/>
    <property type="match status" value="1"/>
</dbReference>
<accession>A0A1J8Q1W3</accession>
<feature type="transmembrane region" description="Helical" evidence="2">
    <location>
        <begin position="6"/>
        <end position="26"/>
    </location>
</feature>
<evidence type="ECO:0000313" key="4">
    <source>
        <dbReference type="EMBL" id="OJA15053.1"/>
    </source>
</evidence>
<feature type="transmembrane region" description="Helical" evidence="2">
    <location>
        <begin position="192"/>
        <end position="215"/>
    </location>
</feature>
<protein>
    <recommendedName>
        <fullName evidence="3">Vps72/YL1 C-terminal domain-containing protein</fullName>
    </recommendedName>
</protein>
<feature type="compositionally biased region" description="Basic and acidic residues" evidence="1">
    <location>
        <begin position="377"/>
        <end position="400"/>
    </location>
</feature>
<evidence type="ECO:0000313" key="5">
    <source>
        <dbReference type="Proteomes" id="UP000183567"/>
    </source>
</evidence>